<dbReference type="SUPFAM" id="SSF52172">
    <property type="entry name" value="CheY-like"/>
    <property type="match status" value="1"/>
</dbReference>
<protein>
    <submittedName>
        <fullName evidence="4">Response regulator</fullName>
    </submittedName>
</protein>
<proteinExistence type="predicted"/>
<dbReference type="InterPro" id="IPR011006">
    <property type="entry name" value="CheY-like_superfamily"/>
</dbReference>
<gene>
    <name evidence="4" type="ORF">L9S41_11300</name>
</gene>
<evidence type="ECO:0000259" key="3">
    <source>
        <dbReference type="PROSITE" id="PS50110"/>
    </source>
</evidence>
<sequence>MTKILIVDDQRDICRLLEVVLAQPGRTFLQAQSGEEAVALALAESPDLILMDLMMPGKLDGFGAMQAIRANEKIHQCPMIAMTARMLDASDEQRALECGAQAYVRKPFLIRDLQDLVKNFLE</sequence>
<feature type="domain" description="Response regulatory" evidence="3">
    <location>
        <begin position="3"/>
        <end position="121"/>
    </location>
</feature>
<dbReference type="SMART" id="SM00448">
    <property type="entry name" value="REC"/>
    <property type="match status" value="1"/>
</dbReference>
<dbReference type="Pfam" id="PF00072">
    <property type="entry name" value="Response_reg"/>
    <property type="match status" value="1"/>
</dbReference>
<keyword evidence="5" id="KW-1185">Reference proteome</keyword>
<dbReference type="InterPro" id="IPR050595">
    <property type="entry name" value="Bact_response_regulator"/>
</dbReference>
<dbReference type="EMBL" id="CP092109">
    <property type="protein sequence ID" value="UWZ78282.1"/>
    <property type="molecule type" value="Genomic_DNA"/>
</dbReference>
<evidence type="ECO:0000256" key="2">
    <source>
        <dbReference type="PROSITE-ProRule" id="PRU00169"/>
    </source>
</evidence>
<dbReference type="PANTHER" id="PTHR44591:SF3">
    <property type="entry name" value="RESPONSE REGULATORY DOMAIN-CONTAINING PROTEIN"/>
    <property type="match status" value="1"/>
</dbReference>
<name>A0ABY5ZGM4_9BACT</name>
<feature type="modified residue" description="4-aspartylphosphate" evidence="2">
    <location>
        <position position="52"/>
    </location>
</feature>
<organism evidence="4 5">
    <name type="scientific">Geoalkalibacter halelectricus</name>
    <dbReference type="NCBI Taxonomy" id="2847045"/>
    <lineage>
        <taxon>Bacteria</taxon>
        <taxon>Pseudomonadati</taxon>
        <taxon>Thermodesulfobacteriota</taxon>
        <taxon>Desulfuromonadia</taxon>
        <taxon>Desulfuromonadales</taxon>
        <taxon>Geoalkalibacteraceae</taxon>
        <taxon>Geoalkalibacter</taxon>
    </lineage>
</organism>
<keyword evidence="1 2" id="KW-0597">Phosphoprotein</keyword>
<reference evidence="4" key="1">
    <citation type="journal article" date="2022" name="Environ. Microbiol.">
        <title>Geoalkalibacter halelectricus SAP #1 sp. nov. possessing extracellular electron transfer and mineral#reducing capabilities from a haloalkaline environment.</title>
        <authorList>
            <person name="Yadav S."/>
            <person name="Singh R."/>
            <person name="Sundharam S.S."/>
            <person name="Chaudhary S."/>
            <person name="Krishnamurthi S."/>
            <person name="Patil S.A."/>
        </authorList>
    </citation>
    <scope>NUCLEOTIDE SEQUENCE</scope>
    <source>
        <strain evidence="4">SAP-1</strain>
    </source>
</reference>
<evidence type="ECO:0000256" key="1">
    <source>
        <dbReference type="ARBA" id="ARBA00022553"/>
    </source>
</evidence>
<dbReference type="PROSITE" id="PS50110">
    <property type="entry name" value="RESPONSE_REGULATORY"/>
    <property type="match status" value="1"/>
</dbReference>
<evidence type="ECO:0000313" key="4">
    <source>
        <dbReference type="EMBL" id="UWZ78282.1"/>
    </source>
</evidence>
<dbReference type="PANTHER" id="PTHR44591">
    <property type="entry name" value="STRESS RESPONSE REGULATOR PROTEIN 1"/>
    <property type="match status" value="1"/>
</dbReference>
<evidence type="ECO:0000313" key="5">
    <source>
        <dbReference type="Proteomes" id="UP001060414"/>
    </source>
</evidence>
<dbReference type="RefSeq" id="WP_260746631.1">
    <property type="nucleotide sequence ID" value="NZ_CP092109.1"/>
</dbReference>
<accession>A0ABY5ZGM4</accession>
<dbReference type="Gene3D" id="3.40.50.2300">
    <property type="match status" value="1"/>
</dbReference>
<dbReference type="Proteomes" id="UP001060414">
    <property type="component" value="Chromosome"/>
</dbReference>
<dbReference type="InterPro" id="IPR001789">
    <property type="entry name" value="Sig_transdc_resp-reg_receiver"/>
</dbReference>